<feature type="region of interest" description="Disordered" evidence="1">
    <location>
        <begin position="369"/>
        <end position="406"/>
    </location>
</feature>
<keyword evidence="6" id="KW-1185">Reference proteome</keyword>
<evidence type="ECO:0000256" key="2">
    <source>
        <dbReference type="SAM" id="Phobius"/>
    </source>
</evidence>
<keyword evidence="3" id="KW-0732">Signal</keyword>
<organism evidence="5 6">
    <name type="scientific">Channa striata</name>
    <name type="common">Snakehead murrel</name>
    <name type="synonym">Ophicephalus striatus</name>
    <dbReference type="NCBI Taxonomy" id="64152"/>
    <lineage>
        <taxon>Eukaryota</taxon>
        <taxon>Metazoa</taxon>
        <taxon>Chordata</taxon>
        <taxon>Craniata</taxon>
        <taxon>Vertebrata</taxon>
        <taxon>Euteleostomi</taxon>
        <taxon>Actinopterygii</taxon>
        <taxon>Neopterygii</taxon>
        <taxon>Teleostei</taxon>
        <taxon>Neoteleostei</taxon>
        <taxon>Acanthomorphata</taxon>
        <taxon>Anabantaria</taxon>
        <taxon>Anabantiformes</taxon>
        <taxon>Channoidei</taxon>
        <taxon>Channidae</taxon>
        <taxon>Channa</taxon>
    </lineage>
</organism>
<evidence type="ECO:0000313" key="5">
    <source>
        <dbReference type="EMBL" id="KAK2824480.1"/>
    </source>
</evidence>
<dbReference type="GO" id="GO:0005886">
    <property type="term" value="C:plasma membrane"/>
    <property type="evidence" value="ECO:0007669"/>
    <property type="project" value="TreeGrafter"/>
</dbReference>
<dbReference type="InterPro" id="IPR003961">
    <property type="entry name" value="FN3_dom"/>
</dbReference>
<feature type="compositionally biased region" description="Basic and acidic residues" evidence="1">
    <location>
        <begin position="385"/>
        <end position="406"/>
    </location>
</feature>
<sequence>MASSGFYPAFHVLLWLHAALAFVEPPTNVTLQCHNLQNVLKWTYDQHTPGLRFKVKIHRYDGTPYEHLVESPHVEMDLSFLNDPNNQYWLQLFAVIGQNESEAAPEDGISFSYFKDSLVDQKCSVDLPPVNVTAKPDAFIQFSFLHPWLVYKTKLPSRQNPKHRLKKSHESLTDKRLPEFTYDVVIDDQAPHEFTCEEKVCEKILPVNASQEQHCLTITGELQKMTVKTTQPFCTQLVAEPEKSYNVVSIVSCVVAAVVAAAFVIIMLYRKNTKPSTSLPDTIKKIKSKTQKHQTLGTERVHISVPEVEPTTPTPLLWQETVDFPCDTTPSPETDLRLPVRGVTEEEIMVAPMEREPNNDGSAYMEGLGLEEEEMANSNDASSGYEKREAVSVDLGPDDRAEGYRG</sequence>
<dbReference type="InterPro" id="IPR036116">
    <property type="entry name" value="FN3_sf"/>
</dbReference>
<evidence type="ECO:0000256" key="3">
    <source>
        <dbReference type="SAM" id="SignalP"/>
    </source>
</evidence>
<reference evidence="5" key="1">
    <citation type="submission" date="2023-07" db="EMBL/GenBank/DDBJ databases">
        <title>Chromosome-level Genome Assembly of Striped Snakehead (Channa striata).</title>
        <authorList>
            <person name="Liu H."/>
        </authorList>
    </citation>
    <scope>NUCLEOTIDE SEQUENCE</scope>
    <source>
        <strain evidence="5">Gz</strain>
        <tissue evidence="5">Muscle</tissue>
    </source>
</reference>
<dbReference type="GO" id="GO:0004896">
    <property type="term" value="F:cytokine receptor activity"/>
    <property type="evidence" value="ECO:0007669"/>
    <property type="project" value="TreeGrafter"/>
</dbReference>
<comment type="caution">
    <text evidence="5">The sequence shown here is derived from an EMBL/GenBank/DDBJ whole genome shotgun (WGS) entry which is preliminary data.</text>
</comment>
<feature type="domain" description="Fibronectin type-III" evidence="4">
    <location>
        <begin position="16"/>
        <end position="102"/>
    </location>
</feature>
<keyword evidence="2" id="KW-1133">Transmembrane helix</keyword>
<evidence type="ECO:0000259" key="4">
    <source>
        <dbReference type="Pfam" id="PF01108"/>
    </source>
</evidence>
<name>A0AA88RYN0_CHASR</name>
<keyword evidence="2" id="KW-0812">Transmembrane</keyword>
<dbReference type="Proteomes" id="UP001187415">
    <property type="component" value="Unassembled WGS sequence"/>
</dbReference>
<dbReference type="SUPFAM" id="SSF49265">
    <property type="entry name" value="Fibronectin type III"/>
    <property type="match status" value="1"/>
</dbReference>
<dbReference type="EMBL" id="JAUPFM010000017">
    <property type="protein sequence ID" value="KAK2824480.1"/>
    <property type="molecule type" value="Genomic_DNA"/>
</dbReference>
<gene>
    <name evidence="5" type="ORF">Q5P01_021655</name>
</gene>
<accession>A0AA88RYN0</accession>
<protein>
    <recommendedName>
        <fullName evidence="4">Fibronectin type-III domain-containing protein</fullName>
    </recommendedName>
</protein>
<dbReference type="InterPro" id="IPR013783">
    <property type="entry name" value="Ig-like_fold"/>
</dbReference>
<feature type="chain" id="PRO_5041709223" description="Fibronectin type-III domain-containing protein" evidence="3">
    <location>
        <begin position="22"/>
        <end position="406"/>
    </location>
</feature>
<feature type="signal peptide" evidence="3">
    <location>
        <begin position="1"/>
        <end position="21"/>
    </location>
</feature>
<proteinExistence type="predicted"/>
<dbReference type="PANTHER" id="PTHR20859">
    <property type="entry name" value="INTERFERON/INTERLEUKIN RECEPTOR"/>
    <property type="match status" value="1"/>
</dbReference>
<evidence type="ECO:0000313" key="6">
    <source>
        <dbReference type="Proteomes" id="UP001187415"/>
    </source>
</evidence>
<dbReference type="Gene3D" id="2.60.40.10">
    <property type="entry name" value="Immunoglobulins"/>
    <property type="match status" value="1"/>
</dbReference>
<dbReference type="AlphaFoldDB" id="A0AA88RYN0"/>
<evidence type="ECO:0000256" key="1">
    <source>
        <dbReference type="SAM" id="MobiDB-lite"/>
    </source>
</evidence>
<dbReference type="Pfam" id="PF01108">
    <property type="entry name" value="Tissue_fac"/>
    <property type="match status" value="1"/>
</dbReference>
<dbReference type="InterPro" id="IPR050650">
    <property type="entry name" value="Type-II_Cytokine-TF_Rcpt"/>
</dbReference>
<dbReference type="PANTHER" id="PTHR20859:SF87">
    <property type="entry name" value="CYTOKINE RECEPTOR FAMILY MEMBER B13-RELATED"/>
    <property type="match status" value="1"/>
</dbReference>
<keyword evidence="2" id="KW-0472">Membrane</keyword>
<feature type="transmembrane region" description="Helical" evidence="2">
    <location>
        <begin position="247"/>
        <end position="269"/>
    </location>
</feature>